<dbReference type="eggNOG" id="ENOG502SHDQ">
    <property type="taxonomic scope" value="Eukaryota"/>
</dbReference>
<reference evidence="5" key="2">
    <citation type="journal article" date="2009" name="Fungal Genet. Biol.">
        <title>The 2008 update of the Aspergillus nidulans genome annotation: a community effort.</title>
        <authorList>
            <person name="Wortman J.R."/>
            <person name="Gilsenan J.M."/>
            <person name="Joardar V."/>
            <person name="Deegan J."/>
            <person name="Clutterbuck J."/>
            <person name="Andersen M.R."/>
            <person name="Archer D."/>
            <person name="Bencina M."/>
            <person name="Braus G."/>
            <person name="Coutinho P."/>
            <person name="von Dohren H."/>
            <person name="Doonan J."/>
            <person name="Driessen A.J."/>
            <person name="Durek P."/>
            <person name="Espeso E."/>
            <person name="Fekete E."/>
            <person name="Flipphi M."/>
            <person name="Estrada C.G."/>
            <person name="Geysens S."/>
            <person name="Goldman G."/>
            <person name="de Groot P.W."/>
            <person name="Hansen K."/>
            <person name="Harris S.D."/>
            <person name="Heinekamp T."/>
            <person name="Helmstaedt K."/>
            <person name="Henrissat B."/>
            <person name="Hofmann G."/>
            <person name="Homan T."/>
            <person name="Horio T."/>
            <person name="Horiuchi H."/>
            <person name="James S."/>
            <person name="Jones M."/>
            <person name="Karaffa L."/>
            <person name="Karanyi Z."/>
            <person name="Kato M."/>
            <person name="Keller N."/>
            <person name="Kelly D.E."/>
            <person name="Kiel J.A."/>
            <person name="Kim J.M."/>
            <person name="van der Klei I.J."/>
            <person name="Klis F.M."/>
            <person name="Kovalchuk A."/>
            <person name="Krasevec N."/>
            <person name="Kubicek C.P."/>
            <person name="Liu B."/>
            <person name="Maccabe A."/>
            <person name="Meyer V."/>
            <person name="Mirabito P."/>
            <person name="Miskei M."/>
            <person name="Mos M."/>
            <person name="Mullins J."/>
            <person name="Nelson D.R."/>
            <person name="Nielsen J."/>
            <person name="Oakley B.R."/>
            <person name="Osmani S.A."/>
            <person name="Pakula T."/>
            <person name="Paszewski A."/>
            <person name="Paulsen I."/>
            <person name="Pilsyk S."/>
            <person name="Pocsi I."/>
            <person name="Punt P.J."/>
            <person name="Ram A.F."/>
            <person name="Ren Q."/>
            <person name="Robellet X."/>
            <person name="Robson G."/>
            <person name="Seiboth B."/>
            <person name="van Solingen P."/>
            <person name="Specht T."/>
            <person name="Sun J."/>
            <person name="Taheri-Talesh N."/>
            <person name="Takeshita N."/>
            <person name="Ussery D."/>
            <person name="vanKuyk P.A."/>
            <person name="Visser H."/>
            <person name="van de Vondervoort P.J."/>
            <person name="de Vries R.P."/>
            <person name="Walton J."/>
            <person name="Xiang X."/>
            <person name="Xiong Y."/>
            <person name="Zeng A.P."/>
            <person name="Brandt B.W."/>
            <person name="Cornell M.J."/>
            <person name="van den Hondel C.A."/>
            <person name="Visser J."/>
            <person name="Oliver S.G."/>
            <person name="Turner G."/>
        </authorList>
    </citation>
    <scope>GENOME REANNOTATION</scope>
    <source>
        <strain evidence="5">FGSC A4 / ATCC 38163 / CBS 112.46 / NRRL 194 / M139</strain>
    </source>
</reference>
<dbReference type="PANTHER" id="PTHR31896">
    <property type="entry name" value="FAMILY REGULATORY PROTEIN, PUTATIVE (AFU_ORTHOLOGUE AFUA_3G14730)-RELATED"/>
    <property type="match status" value="1"/>
</dbReference>
<dbReference type="InterPro" id="IPR023213">
    <property type="entry name" value="CAT-like_dom_sf"/>
</dbReference>
<dbReference type="GeneID" id="3684112"/>
<gene>
    <name evidence="4" type="ORF">ANIA_09513</name>
</gene>
<name>Q5AQB7_EMENI</name>
<dbReference type="EMBL" id="BN001302">
    <property type="protein sequence ID" value="CBF75968.1"/>
    <property type="molecule type" value="Genomic_DNA"/>
</dbReference>
<dbReference type="Proteomes" id="UP000000560">
    <property type="component" value="Chromosome II"/>
</dbReference>
<dbReference type="Pfam" id="PF22664">
    <property type="entry name" value="TRI-like_N"/>
    <property type="match status" value="1"/>
</dbReference>
<sequence length="514" mass="57897">MPESQTYHLHPYGWEDDPEEERFKLSTLDYLSACTYNMYALFFRLDESLSSTAVEALKAGLERTLSQARHLCGTIEKDSDGGHSFTRKKDSTVKFVVQWVDKDPAYPSIDEIEATHFSTVRLGDLKRWSVQPMTYGEKPEAHPDASPAVAAYKANFVRGGLVFIMHHHHYANDVMGWAGLTHQLAENCYAVLNHTPFPLWDPANLDVSRLTKPAPAEEDKVDGPTPPQPTEGQLPRIALLFHLPRSKAAELKRLATPKAADGSWISTYDAFSAFILRTLTRLRAPVYKLDTSKPLFWGEAVDMRRRMHSPPVPARLQGNVMSAAMNINAPAEIAHPTIADIISHADPDGEAEWPLWRLASYIRQLTNSVTQERLDAMLTMVSRVRDKAALKLRIDCQPLMSILQTDHRDANISQADFGFARPITYRHLLDFVTPGLIIIYPPRVGSGPHGDDEGCEFSIVYEQELAQTLIDDPEWNAYFEFRGIDAVDISSTLEVPEYRYPSQHLYVDGSDGYM</sequence>
<reference evidence="5" key="1">
    <citation type="journal article" date="2005" name="Nature">
        <title>Sequencing of Aspergillus nidulans and comparative analysis with A. fumigatus and A. oryzae.</title>
        <authorList>
            <person name="Galagan J.E."/>
            <person name="Calvo S.E."/>
            <person name="Cuomo C."/>
            <person name="Ma L.J."/>
            <person name="Wortman J.R."/>
            <person name="Batzoglou S."/>
            <person name="Lee S.I."/>
            <person name="Basturkmen M."/>
            <person name="Spevak C.C."/>
            <person name="Clutterbuck J."/>
            <person name="Kapitonov V."/>
            <person name="Jurka J."/>
            <person name="Scazzocchio C."/>
            <person name="Farman M."/>
            <person name="Butler J."/>
            <person name="Purcell S."/>
            <person name="Harris S."/>
            <person name="Braus G.H."/>
            <person name="Draht O."/>
            <person name="Busch S."/>
            <person name="D'Enfert C."/>
            <person name="Bouchier C."/>
            <person name="Goldman G.H."/>
            <person name="Bell-Pedersen D."/>
            <person name="Griffiths-Jones S."/>
            <person name="Doonan J.H."/>
            <person name="Yu J."/>
            <person name="Vienken K."/>
            <person name="Pain A."/>
            <person name="Freitag M."/>
            <person name="Selker E.U."/>
            <person name="Archer D.B."/>
            <person name="Penalva M.A."/>
            <person name="Oakley B.R."/>
            <person name="Momany M."/>
            <person name="Tanaka T."/>
            <person name="Kumagai T."/>
            <person name="Asai K."/>
            <person name="Machida M."/>
            <person name="Nierman W.C."/>
            <person name="Denning D.W."/>
            <person name="Caddick M."/>
            <person name="Hynes M."/>
            <person name="Paoletti M."/>
            <person name="Fischer R."/>
            <person name="Miller B."/>
            <person name="Dyer P."/>
            <person name="Sachs M.S."/>
            <person name="Osmani S.A."/>
            <person name="Birren B.W."/>
        </authorList>
    </citation>
    <scope>NUCLEOTIDE SEQUENCE [LARGE SCALE GENOMIC DNA]</scope>
    <source>
        <strain evidence="5">FGSC A4 / ATCC 38163 / CBS 112.46 / NRRL 194 / M139</strain>
    </source>
</reference>
<dbReference type="KEGG" id="ani:ANIA_09513"/>
<dbReference type="InterPro" id="IPR051283">
    <property type="entry name" value="Sec_Metabolite_Acyltrans"/>
</dbReference>
<dbReference type="VEuPathDB" id="FungiDB:AN9513"/>
<dbReference type="InterPro" id="IPR054710">
    <property type="entry name" value="Tri101-like_N"/>
</dbReference>
<accession>C8V4T6</accession>
<organism evidence="4 5">
    <name type="scientific">Emericella nidulans (strain FGSC A4 / ATCC 38163 / CBS 112.46 / NRRL 194 / M139)</name>
    <name type="common">Aspergillus nidulans</name>
    <dbReference type="NCBI Taxonomy" id="227321"/>
    <lineage>
        <taxon>Eukaryota</taxon>
        <taxon>Fungi</taxon>
        <taxon>Dikarya</taxon>
        <taxon>Ascomycota</taxon>
        <taxon>Pezizomycotina</taxon>
        <taxon>Eurotiomycetes</taxon>
        <taxon>Eurotiomycetidae</taxon>
        <taxon>Eurotiales</taxon>
        <taxon>Aspergillaceae</taxon>
        <taxon>Aspergillus</taxon>
        <taxon>Aspergillus subgen. Nidulantes</taxon>
    </lineage>
</organism>
<dbReference type="InParanoid" id="Q5AQB7"/>
<dbReference type="AlphaFoldDB" id="Q5AQB7"/>
<evidence type="ECO:0000256" key="1">
    <source>
        <dbReference type="ARBA" id="ARBA00022679"/>
    </source>
</evidence>
<evidence type="ECO:0000313" key="5">
    <source>
        <dbReference type="Proteomes" id="UP000000560"/>
    </source>
</evidence>
<evidence type="ECO:0000259" key="3">
    <source>
        <dbReference type="Pfam" id="PF22664"/>
    </source>
</evidence>
<dbReference type="OrthoDB" id="671439at2759"/>
<dbReference type="GO" id="GO:0005737">
    <property type="term" value="C:cytoplasm"/>
    <property type="evidence" value="ECO:0000318"/>
    <property type="project" value="GO_Central"/>
</dbReference>
<keyword evidence="1" id="KW-0808">Transferase</keyword>
<protein>
    <recommendedName>
        <fullName evidence="3">Trichothecene 3-O-acetyltransferase-like N-terminal domain-containing protein</fullName>
    </recommendedName>
</protein>
<evidence type="ECO:0000313" key="4">
    <source>
        <dbReference type="EMBL" id="CBF75968.1"/>
    </source>
</evidence>
<keyword evidence="2" id="KW-0012">Acyltransferase</keyword>
<feature type="domain" description="Trichothecene 3-O-acetyltransferase-like N-terminal" evidence="3">
    <location>
        <begin position="37"/>
        <end position="188"/>
    </location>
</feature>
<dbReference type="HOGENOM" id="CLU_026450_2_1_1"/>
<evidence type="ECO:0000256" key="2">
    <source>
        <dbReference type="ARBA" id="ARBA00023315"/>
    </source>
</evidence>
<proteinExistence type="predicted"/>
<dbReference type="GO" id="GO:0016747">
    <property type="term" value="F:acyltransferase activity, transferring groups other than amino-acyl groups"/>
    <property type="evidence" value="ECO:0000318"/>
    <property type="project" value="GO_Central"/>
</dbReference>
<dbReference type="OMA" id="QHNVMFA"/>
<dbReference type="Gene3D" id="3.30.559.10">
    <property type="entry name" value="Chloramphenicol acetyltransferase-like domain"/>
    <property type="match status" value="2"/>
</dbReference>
<dbReference type="RefSeq" id="XP_868895.1">
    <property type="nucleotide sequence ID" value="XM_863802.1"/>
</dbReference>
<accession>Q5AQB7</accession>
<dbReference type="PANTHER" id="PTHR31896:SF13">
    <property type="entry name" value="TRICHOTHECENE 3-O-ACETYLTRANSFERASE"/>
    <property type="match status" value="1"/>
</dbReference>
<keyword evidence="5" id="KW-1185">Reference proteome</keyword>